<dbReference type="SUPFAM" id="SSF51430">
    <property type="entry name" value="NAD(P)-linked oxidoreductase"/>
    <property type="match status" value="1"/>
</dbReference>
<proteinExistence type="predicted"/>
<dbReference type="EMBL" id="BARS01000254">
    <property type="protein sequence ID" value="GAF74448.1"/>
    <property type="molecule type" value="Genomic_DNA"/>
</dbReference>
<evidence type="ECO:0000259" key="2">
    <source>
        <dbReference type="Pfam" id="PF00248"/>
    </source>
</evidence>
<reference evidence="3" key="1">
    <citation type="journal article" date="2014" name="Front. Microbiol.">
        <title>High frequency of phylogenetically diverse reductive dehalogenase-homologous genes in deep subseafloor sedimentary metagenomes.</title>
        <authorList>
            <person name="Kawai M."/>
            <person name="Futagami T."/>
            <person name="Toyoda A."/>
            <person name="Takaki Y."/>
            <person name="Nishi S."/>
            <person name="Hori S."/>
            <person name="Arai W."/>
            <person name="Tsubouchi T."/>
            <person name="Morono Y."/>
            <person name="Uchiyama I."/>
            <person name="Ito T."/>
            <person name="Fujiyama A."/>
            <person name="Inagaki F."/>
            <person name="Takami H."/>
        </authorList>
    </citation>
    <scope>NUCLEOTIDE SEQUENCE</scope>
    <source>
        <strain evidence="3">Expedition CK06-06</strain>
    </source>
</reference>
<dbReference type="GO" id="GO:0016491">
    <property type="term" value="F:oxidoreductase activity"/>
    <property type="evidence" value="ECO:0007669"/>
    <property type="project" value="UniProtKB-KW"/>
</dbReference>
<dbReference type="PANTHER" id="PTHR43364:SF4">
    <property type="entry name" value="NAD(P)-LINKED OXIDOREDUCTASE SUPERFAMILY PROTEIN"/>
    <property type="match status" value="1"/>
</dbReference>
<dbReference type="AlphaFoldDB" id="X0S096"/>
<dbReference type="InterPro" id="IPR036812">
    <property type="entry name" value="NAD(P)_OxRdtase_dom_sf"/>
</dbReference>
<dbReference type="GO" id="GO:0005829">
    <property type="term" value="C:cytosol"/>
    <property type="evidence" value="ECO:0007669"/>
    <property type="project" value="TreeGrafter"/>
</dbReference>
<sequence length="326" mass="36431">MEYRNIGLSGTKASVVGLGGWAIGGWFWGGTNESEAIKAIHASLDEGINLIDTAPAYGLGLSEEIIGKAIAGRRDKVLLATKCGLVWHTQKGEYFFNQKDKPVYRYLGKESIRYELEQSLKLLKTDYIDLYQTHWQDSTTPITETMETLLDLKREGKIRAVGVSNISLKQLKEYQLIGIVDSAQEKYNMLDRELEETILAYCREQNISILSYSSLATGLLTGKIAPERKFFGDDQRKNNDRFGSKNLKLVAKMINEFRPIAEGHKITIAQLVIAWIICQPGITFALCGIRNPKQAKENAYAGDVVLTEEEKAIINDIIAKHANGIV</sequence>
<dbReference type="InterPro" id="IPR023210">
    <property type="entry name" value="NADP_OxRdtase_dom"/>
</dbReference>
<comment type="caution">
    <text evidence="3">The sequence shown here is derived from an EMBL/GenBank/DDBJ whole genome shotgun (WGS) entry which is preliminary data.</text>
</comment>
<dbReference type="Pfam" id="PF00248">
    <property type="entry name" value="Aldo_ket_red"/>
    <property type="match status" value="1"/>
</dbReference>
<accession>X0S096</accession>
<gene>
    <name evidence="3" type="ORF">S01H1_00680</name>
</gene>
<dbReference type="CDD" id="cd19149">
    <property type="entry name" value="AKR_AKR11B2"/>
    <property type="match status" value="1"/>
</dbReference>
<keyword evidence="1" id="KW-0560">Oxidoreductase</keyword>
<organism evidence="3">
    <name type="scientific">marine sediment metagenome</name>
    <dbReference type="NCBI Taxonomy" id="412755"/>
    <lineage>
        <taxon>unclassified sequences</taxon>
        <taxon>metagenomes</taxon>
        <taxon>ecological metagenomes</taxon>
    </lineage>
</organism>
<dbReference type="InterPro" id="IPR050523">
    <property type="entry name" value="AKR_Detox_Biosynth"/>
</dbReference>
<dbReference type="Gene3D" id="3.20.20.100">
    <property type="entry name" value="NADP-dependent oxidoreductase domain"/>
    <property type="match status" value="1"/>
</dbReference>
<protein>
    <recommendedName>
        <fullName evidence="2">NADP-dependent oxidoreductase domain-containing protein</fullName>
    </recommendedName>
</protein>
<name>X0S096_9ZZZZ</name>
<dbReference type="PRINTS" id="PR00069">
    <property type="entry name" value="ALDKETRDTASE"/>
</dbReference>
<feature type="domain" description="NADP-dependent oxidoreductase" evidence="2">
    <location>
        <begin position="16"/>
        <end position="318"/>
    </location>
</feature>
<evidence type="ECO:0000313" key="3">
    <source>
        <dbReference type="EMBL" id="GAF74448.1"/>
    </source>
</evidence>
<dbReference type="PANTHER" id="PTHR43364">
    <property type="entry name" value="NADH-SPECIFIC METHYLGLYOXAL REDUCTASE-RELATED"/>
    <property type="match status" value="1"/>
</dbReference>
<evidence type="ECO:0000256" key="1">
    <source>
        <dbReference type="ARBA" id="ARBA00023002"/>
    </source>
</evidence>
<dbReference type="InterPro" id="IPR020471">
    <property type="entry name" value="AKR"/>
</dbReference>